<feature type="compositionally biased region" description="Basic residues" evidence="7">
    <location>
        <begin position="18"/>
        <end position="27"/>
    </location>
</feature>
<evidence type="ECO:0000256" key="6">
    <source>
        <dbReference type="ARBA" id="ARBA00023136"/>
    </source>
</evidence>
<evidence type="ECO:0000256" key="1">
    <source>
        <dbReference type="ARBA" id="ARBA00004651"/>
    </source>
</evidence>
<name>A0ABN9PVZ3_9DINO</name>
<feature type="transmembrane region" description="Helical" evidence="8">
    <location>
        <begin position="466"/>
        <end position="486"/>
    </location>
</feature>
<feature type="compositionally biased region" description="Basic and acidic residues" evidence="7">
    <location>
        <begin position="1"/>
        <end position="12"/>
    </location>
</feature>
<keyword evidence="3" id="KW-1003">Cell membrane</keyword>
<dbReference type="Proteomes" id="UP001189429">
    <property type="component" value="Unassembled WGS sequence"/>
</dbReference>
<gene>
    <name evidence="9" type="ORF">PCOR1329_LOCUS5678</name>
</gene>
<keyword evidence="6 8" id="KW-0472">Membrane</keyword>
<feature type="transmembrane region" description="Helical" evidence="8">
    <location>
        <begin position="506"/>
        <end position="526"/>
    </location>
</feature>
<evidence type="ECO:0000256" key="7">
    <source>
        <dbReference type="SAM" id="MobiDB-lite"/>
    </source>
</evidence>
<evidence type="ECO:0000313" key="10">
    <source>
        <dbReference type="Proteomes" id="UP001189429"/>
    </source>
</evidence>
<sequence length="652" mass="70717">MVDGEPRARDSEDPSLARPKRRARPRRSASSAGSSGCVARCGSSCAGCSCWASRSRRWAGKGPAASSAGHLWQHPTIAGLMVGVLATVLVQSSSTSTSISKKKRLHEPKTSRSSAWTSRICPGALWRRLWRRVPGAPRAPARGSQRRSERSARGSESLCLCRSFFLRRCGGSRGGWAALGGERHPHHHGVEHRHVCDEHHRVHGLRRRQGGPPARLLGCDRPRLLQPAERRDAPASGGDHPGNSGPGRAAVLADGLAHHPAHGRRAERRGLRFPHKVDPEEGKPIQEIFLKNNKYVIYALSLGAPTPIPSEVVNLDACEPLANASRRLGAPSALISRRMEDVSGVLQDCSSVFCIGEDLDGYFKKISKSGYKTLVHCDGYVTVPASPCAETEKCYINGGEYYQHHVYEHEVIKGGLLHPLGDTWGGLVALVISLVLLILGLFMVTKILHWLFSGKAKKCIVAATKLNNYLAMLVGLGMTLVAQSSSVVTSALTPFAALGLITLEKMLPLTLGANIGTCCTAMIAALTVFKFNAIHVALCHLFFNIFGILIWYPVPYMRSFIIFGATTLGLYASEFRATPLVYVFVVFIAIPSVLIGVSTLMDRSFALGGLLGAAIVVGAIAFSIWWSRVGCYRVISKERRLEIAAELTPTRR</sequence>
<dbReference type="PANTHER" id="PTHR10010">
    <property type="entry name" value="SOLUTE CARRIER FAMILY 34 SODIUM PHOSPHATE , MEMBER 2-RELATED"/>
    <property type="match status" value="1"/>
</dbReference>
<evidence type="ECO:0000256" key="8">
    <source>
        <dbReference type="SAM" id="Phobius"/>
    </source>
</evidence>
<dbReference type="EMBL" id="CAUYUJ010001503">
    <property type="protein sequence ID" value="CAK0796258.1"/>
    <property type="molecule type" value="Genomic_DNA"/>
</dbReference>
<comment type="similarity">
    <text evidence="2">Belongs to the SLC34A transporter family.</text>
</comment>
<evidence type="ECO:0000256" key="4">
    <source>
        <dbReference type="ARBA" id="ARBA00022692"/>
    </source>
</evidence>
<accession>A0ABN9PVZ3</accession>
<dbReference type="Pfam" id="PF02690">
    <property type="entry name" value="Na_Pi_cotrans"/>
    <property type="match status" value="1"/>
</dbReference>
<evidence type="ECO:0000256" key="3">
    <source>
        <dbReference type="ARBA" id="ARBA00022475"/>
    </source>
</evidence>
<protein>
    <submittedName>
        <fullName evidence="9">Uncharacterized protein</fullName>
    </submittedName>
</protein>
<proteinExistence type="inferred from homology"/>
<evidence type="ECO:0000256" key="5">
    <source>
        <dbReference type="ARBA" id="ARBA00022989"/>
    </source>
</evidence>
<keyword evidence="4 8" id="KW-0812">Transmembrane</keyword>
<feature type="region of interest" description="Disordered" evidence="7">
    <location>
        <begin position="230"/>
        <end position="250"/>
    </location>
</feature>
<feature type="compositionally biased region" description="Low complexity" evidence="7">
    <location>
        <begin position="28"/>
        <end position="43"/>
    </location>
</feature>
<feature type="transmembrane region" description="Helical" evidence="8">
    <location>
        <begin position="424"/>
        <end position="445"/>
    </location>
</feature>
<reference evidence="9" key="1">
    <citation type="submission" date="2023-10" db="EMBL/GenBank/DDBJ databases">
        <authorList>
            <person name="Chen Y."/>
            <person name="Shah S."/>
            <person name="Dougan E. K."/>
            <person name="Thang M."/>
            <person name="Chan C."/>
        </authorList>
    </citation>
    <scope>NUCLEOTIDE SEQUENCE [LARGE SCALE GENOMIC DNA]</scope>
</reference>
<feature type="transmembrane region" description="Helical" evidence="8">
    <location>
        <begin position="607"/>
        <end position="627"/>
    </location>
</feature>
<keyword evidence="5 8" id="KW-1133">Transmembrane helix</keyword>
<dbReference type="PANTHER" id="PTHR10010:SF46">
    <property type="entry name" value="SODIUM-DEPENDENT PHOSPHATE TRANSPORT PROTEIN 2B"/>
    <property type="match status" value="1"/>
</dbReference>
<dbReference type="InterPro" id="IPR003841">
    <property type="entry name" value="Na/Pi_transpt"/>
</dbReference>
<comment type="subcellular location">
    <subcellularLocation>
        <location evidence="1">Cell membrane</location>
        <topology evidence="1">Multi-pass membrane protein</topology>
    </subcellularLocation>
</comment>
<organism evidence="9 10">
    <name type="scientific">Prorocentrum cordatum</name>
    <dbReference type="NCBI Taxonomy" id="2364126"/>
    <lineage>
        <taxon>Eukaryota</taxon>
        <taxon>Sar</taxon>
        <taxon>Alveolata</taxon>
        <taxon>Dinophyceae</taxon>
        <taxon>Prorocentrales</taxon>
        <taxon>Prorocentraceae</taxon>
        <taxon>Prorocentrum</taxon>
    </lineage>
</organism>
<keyword evidence="10" id="KW-1185">Reference proteome</keyword>
<comment type="caution">
    <text evidence="9">The sequence shown here is derived from an EMBL/GenBank/DDBJ whole genome shotgun (WGS) entry which is preliminary data.</text>
</comment>
<evidence type="ECO:0000313" key="9">
    <source>
        <dbReference type="EMBL" id="CAK0796258.1"/>
    </source>
</evidence>
<feature type="region of interest" description="Disordered" evidence="7">
    <location>
        <begin position="1"/>
        <end position="43"/>
    </location>
</feature>
<evidence type="ECO:0000256" key="2">
    <source>
        <dbReference type="ARBA" id="ARBA00005808"/>
    </source>
</evidence>
<feature type="transmembrane region" description="Helical" evidence="8">
    <location>
        <begin position="533"/>
        <end position="550"/>
    </location>
</feature>
<dbReference type="NCBIfam" id="NF037997">
    <property type="entry name" value="Na_Pi_symport"/>
    <property type="match status" value="1"/>
</dbReference>
<feature type="transmembrane region" description="Helical" evidence="8">
    <location>
        <begin position="580"/>
        <end position="601"/>
    </location>
</feature>